<keyword evidence="3" id="KW-1185">Reference proteome</keyword>
<evidence type="ECO:0000313" key="3">
    <source>
        <dbReference type="Proteomes" id="UP001165060"/>
    </source>
</evidence>
<accession>A0ABQ6MZ04</accession>
<dbReference type="InterPro" id="IPR045167">
    <property type="entry name" value="Hobbit"/>
</dbReference>
<protein>
    <submittedName>
        <fullName evidence="2">Uncharacterized protein</fullName>
    </submittedName>
</protein>
<dbReference type="PANTHER" id="PTHR15678">
    <property type="entry name" value="ANTIGEN MLAA-22-RELATED"/>
    <property type="match status" value="1"/>
</dbReference>
<gene>
    <name evidence="2" type="ORF">TeGR_g5581</name>
</gene>
<comment type="caution">
    <text evidence="2">The sequence shown here is derived from an EMBL/GenBank/DDBJ whole genome shotgun (WGS) entry which is preliminary data.</text>
</comment>
<feature type="non-terminal residue" evidence="2">
    <location>
        <position position="1"/>
    </location>
</feature>
<feature type="region of interest" description="Disordered" evidence="1">
    <location>
        <begin position="27"/>
        <end position="46"/>
    </location>
</feature>
<sequence>VPEHPPPPPVLLSLSVSNVLVTVPHLNSTSSPHIPRSDPYTSSLPPDPSLNAQLAADFISLYATSPSSFDEEQISVDAFSFALSKTQTGSSSPSSSFIEFQMSCSNVHVGSAPDVPYVSVAWFHLTQSSARADMDIFGSDVLVNWSPHTCLKTLRVSRDITHAVWSLLVTIRDAVSKNCPSNPFPGTPAYDHLPSLLEAARNLPKQPNSGGPVRRRLCVTNIEVLCSFSAPTPASATAPAPPIAIKLSHFISDELPEHFAFRNVTLSTHDKDMLHVRDFDLTHCLNNDLALRSGRKLLDLRARLDACKGSISTPELLDTLKNPSDRATLASILAAPDGFLISIKDVSIILPRSLPLGKIFEPIALTSLAAVKAFLHQSGAWTPELDPRFRALFWRPPPLPHDASYCAYATSFHPPPEVVSPQLNPHVWLSLSNANAHIVDDPMEAWLELCYPMWRREMEKRMSEEMWIKHVVKSVRGHSSPAHASSSVSAKKMDEQYSASYLAAIKPLEPQLDFLLREDYRFSNEAFSPPSLLTLKLGSLSLALKPPDSSVSAVHSFVSTAFDGSMRPDIEFDALALVRMDMSAADISVKIRGQDLNLAQIQAFSAAGDVAAFLPATAARFYEPHVESLDNHEFELLLTPELPQLYMSMQAHASDIDIFFQPSSLYALQEVSSVAARLLPESFDSAERGWRWWDLIRR</sequence>
<dbReference type="Proteomes" id="UP001165060">
    <property type="component" value="Unassembled WGS sequence"/>
</dbReference>
<reference evidence="2 3" key="1">
    <citation type="journal article" date="2023" name="Commun. Biol.">
        <title>Genome analysis of Parmales, the sister group of diatoms, reveals the evolutionary specialization of diatoms from phago-mixotrophs to photoautotrophs.</title>
        <authorList>
            <person name="Ban H."/>
            <person name="Sato S."/>
            <person name="Yoshikawa S."/>
            <person name="Yamada K."/>
            <person name="Nakamura Y."/>
            <person name="Ichinomiya M."/>
            <person name="Sato N."/>
            <person name="Blanc-Mathieu R."/>
            <person name="Endo H."/>
            <person name="Kuwata A."/>
            <person name="Ogata H."/>
        </authorList>
    </citation>
    <scope>NUCLEOTIDE SEQUENCE [LARGE SCALE GENOMIC DNA]</scope>
</reference>
<organism evidence="2 3">
    <name type="scientific">Tetraparma gracilis</name>
    <dbReference type="NCBI Taxonomy" id="2962635"/>
    <lineage>
        <taxon>Eukaryota</taxon>
        <taxon>Sar</taxon>
        <taxon>Stramenopiles</taxon>
        <taxon>Ochrophyta</taxon>
        <taxon>Bolidophyceae</taxon>
        <taxon>Parmales</taxon>
        <taxon>Triparmaceae</taxon>
        <taxon>Tetraparma</taxon>
    </lineage>
</organism>
<dbReference type="EMBL" id="BRYB01003379">
    <property type="protein sequence ID" value="GMI35622.1"/>
    <property type="molecule type" value="Genomic_DNA"/>
</dbReference>
<dbReference type="PANTHER" id="PTHR15678:SF6">
    <property type="entry name" value="BRIDGE-LIKE LIPID TRANSFER PROTEIN FAMILY MEMBER 2"/>
    <property type="match status" value="1"/>
</dbReference>
<evidence type="ECO:0000313" key="2">
    <source>
        <dbReference type="EMBL" id="GMI35622.1"/>
    </source>
</evidence>
<proteinExistence type="predicted"/>
<name>A0ABQ6MZ04_9STRA</name>
<evidence type="ECO:0000256" key="1">
    <source>
        <dbReference type="SAM" id="MobiDB-lite"/>
    </source>
</evidence>